<evidence type="ECO:0000256" key="1">
    <source>
        <dbReference type="SAM" id="Phobius"/>
    </source>
</evidence>
<accession>A0A9P6IM54</accession>
<dbReference type="Proteomes" id="UP000749646">
    <property type="component" value="Unassembled WGS sequence"/>
</dbReference>
<evidence type="ECO:0000313" key="2">
    <source>
        <dbReference type="EMBL" id="KAF9937280.1"/>
    </source>
</evidence>
<evidence type="ECO:0008006" key="4">
    <source>
        <dbReference type="Google" id="ProtNLM"/>
    </source>
</evidence>
<keyword evidence="1" id="KW-1133">Transmembrane helix</keyword>
<dbReference type="AlphaFoldDB" id="A0A9P6IM54"/>
<name>A0A9P6IM54_9FUNG</name>
<keyword evidence="1" id="KW-0812">Transmembrane</keyword>
<comment type="caution">
    <text evidence="2">The sequence shown here is derived from an EMBL/GenBank/DDBJ whole genome shotgun (WGS) entry which is preliminary data.</text>
</comment>
<gene>
    <name evidence="2" type="ORF">BGZ65_001607</name>
</gene>
<keyword evidence="3" id="KW-1185">Reference proteome</keyword>
<organism evidence="2 3">
    <name type="scientific">Modicella reniformis</name>
    <dbReference type="NCBI Taxonomy" id="1440133"/>
    <lineage>
        <taxon>Eukaryota</taxon>
        <taxon>Fungi</taxon>
        <taxon>Fungi incertae sedis</taxon>
        <taxon>Mucoromycota</taxon>
        <taxon>Mortierellomycotina</taxon>
        <taxon>Mortierellomycetes</taxon>
        <taxon>Mortierellales</taxon>
        <taxon>Mortierellaceae</taxon>
        <taxon>Modicella</taxon>
    </lineage>
</organism>
<feature type="transmembrane region" description="Helical" evidence="1">
    <location>
        <begin position="20"/>
        <end position="44"/>
    </location>
</feature>
<protein>
    <recommendedName>
        <fullName evidence="4">Ion transport domain-containing protein</fullName>
    </recommendedName>
</protein>
<dbReference type="EMBL" id="JAAAHW010009699">
    <property type="protein sequence ID" value="KAF9937280.1"/>
    <property type="molecule type" value="Genomic_DNA"/>
</dbReference>
<dbReference type="OrthoDB" id="310870at2759"/>
<proteinExistence type="predicted"/>
<keyword evidence="1" id="KW-0472">Membrane</keyword>
<reference evidence="2" key="1">
    <citation type="journal article" date="2020" name="Fungal Divers.">
        <title>Resolving the Mortierellaceae phylogeny through synthesis of multi-gene phylogenetics and phylogenomics.</title>
        <authorList>
            <person name="Vandepol N."/>
            <person name="Liber J."/>
            <person name="Desiro A."/>
            <person name="Na H."/>
            <person name="Kennedy M."/>
            <person name="Barry K."/>
            <person name="Grigoriev I.V."/>
            <person name="Miller A.N."/>
            <person name="O'Donnell K."/>
            <person name="Stajich J.E."/>
            <person name="Bonito G."/>
        </authorList>
    </citation>
    <scope>NUCLEOTIDE SEQUENCE</scope>
    <source>
        <strain evidence="2">MES-2147</strain>
    </source>
</reference>
<sequence>MVDPTKAGRYDPVSDSFDKGSVGFSFMMAVFYFFTAILLLNVLIAIMNDAFNESATEGNIAHWKLLSEVIAEVETHAMLEQSLKKADYYPKQIFYRASEEEALEFHSEYSITDISNLSAENRFMVETSKEDATSIRESQRTINDGIVGLENDIGVAMDFKYNMVHDITELRKMVEALADHLHKGEMGPSRDLPPPSE</sequence>
<evidence type="ECO:0000313" key="3">
    <source>
        <dbReference type="Proteomes" id="UP000749646"/>
    </source>
</evidence>